<dbReference type="PROSITE" id="PS00134">
    <property type="entry name" value="TRYPSIN_HIS"/>
    <property type="match status" value="1"/>
</dbReference>
<dbReference type="CDD" id="cd00190">
    <property type="entry name" value="Tryp_SPc"/>
    <property type="match status" value="1"/>
</dbReference>
<feature type="domain" description="Peptidase S1" evidence="4">
    <location>
        <begin position="171"/>
        <end position="417"/>
    </location>
</feature>
<keyword evidence="2" id="KW-1015">Disulfide bond</keyword>
<dbReference type="InterPro" id="IPR043504">
    <property type="entry name" value="Peptidase_S1_PA_chymotrypsin"/>
</dbReference>
<evidence type="ECO:0000259" key="4">
    <source>
        <dbReference type="PROSITE" id="PS50240"/>
    </source>
</evidence>
<dbReference type="InterPro" id="IPR009003">
    <property type="entry name" value="Peptidase_S1_PA"/>
</dbReference>
<dbReference type="PROSITE" id="PS50240">
    <property type="entry name" value="TRYPSIN_DOM"/>
    <property type="match status" value="1"/>
</dbReference>
<reference evidence="5 6" key="1">
    <citation type="submission" date="2024-06" db="EMBL/GenBank/DDBJ databases">
        <title>A chromosome-level genome assembly of beet webworm, Loxostege sticticalis.</title>
        <authorList>
            <person name="Zhang Y."/>
        </authorList>
    </citation>
    <scope>NUCLEOTIDE SEQUENCE [LARGE SCALE GENOMIC DNA]</scope>
    <source>
        <strain evidence="5">AQ026</strain>
        <tissue evidence="5">Whole body</tissue>
    </source>
</reference>
<evidence type="ECO:0000313" key="6">
    <source>
        <dbReference type="Proteomes" id="UP001549920"/>
    </source>
</evidence>
<dbReference type="Pfam" id="PF00089">
    <property type="entry name" value="Trypsin"/>
    <property type="match status" value="1"/>
</dbReference>
<comment type="similarity">
    <text evidence="3">Belongs to the peptidase S1 family. CLIP subfamily.</text>
</comment>
<dbReference type="PANTHER" id="PTHR24256">
    <property type="entry name" value="TRYPTASE-RELATED"/>
    <property type="match status" value="1"/>
</dbReference>
<evidence type="ECO:0000313" key="5">
    <source>
        <dbReference type="EMBL" id="KAL0860351.1"/>
    </source>
</evidence>
<protein>
    <recommendedName>
        <fullName evidence="4">Peptidase S1 domain-containing protein</fullName>
    </recommendedName>
</protein>
<dbReference type="InterPro" id="IPR001314">
    <property type="entry name" value="Peptidase_S1A"/>
</dbReference>
<proteinExistence type="inferred from homology"/>
<keyword evidence="1" id="KW-0732">Signal</keyword>
<comment type="caution">
    <text evidence="5">The sequence shown here is derived from an EMBL/GenBank/DDBJ whole genome shotgun (WGS) entry which is preliminary data.</text>
</comment>
<dbReference type="SMART" id="SM00680">
    <property type="entry name" value="CLIP"/>
    <property type="match status" value="1"/>
</dbReference>
<dbReference type="InterPro" id="IPR018114">
    <property type="entry name" value="TRYPSIN_HIS"/>
</dbReference>
<accession>A0ABR3H6C4</accession>
<dbReference type="EMBL" id="JBEUOH010000025">
    <property type="protein sequence ID" value="KAL0860351.1"/>
    <property type="molecule type" value="Genomic_DNA"/>
</dbReference>
<name>A0ABR3H6C4_LOXSC</name>
<dbReference type="InterPro" id="IPR001254">
    <property type="entry name" value="Trypsin_dom"/>
</dbReference>
<organism evidence="5 6">
    <name type="scientific">Loxostege sticticalis</name>
    <name type="common">Beet webworm moth</name>
    <dbReference type="NCBI Taxonomy" id="481309"/>
    <lineage>
        <taxon>Eukaryota</taxon>
        <taxon>Metazoa</taxon>
        <taxon>Ecdysozoa</taxon>
        <taxon>Arthropoda</taxon>
        <taxon>Hexapoda</taxon>
        <taxon>Insecta</taxon>
        <taxon>Pterygota</taxon>
        <taxon>Neoptera</taxon>
        <taxon>Endopterygota</taxon>
        <taxon>Lepidoptera</taxon>
        <taxon>Glossata</taxon>
        <taxon>Ditrysia</taxon>
        <taxon>Pyraloidea</taxon>
        <taxon>Crambidae</taxon>
        <taxon>Pyraustinae</taxon>
        <taxon>Loxostege</taxon>
    </lineage>
</organism>
<evidence type="ECO:0000256" key="3">
    <source>
        <dbReference type="ARBA" id="ARBA00024195"/>
    </source>
</evidence>
<evidence type="ECO:0000256" key="1">
    <source>
        <dbReference type="ARBA" id="ARBA00022729"/>
    </source>
</evidence>
<gene>
    <name evidence="5" type="ORF">ABMA27_009752</name>
</gene>
<dbReference type="SUPFAM" id="SSF50494">
    <property type="entry name" value="Trypsin-like serine proteases"/>
    <property type="match status" value="1"/>
</dbReference>
<dbReference type="InterPro" id="IPR022700">
    <property type="entry name" value="CLIP"/>
</dbReference>
<dbReference type="SMART" id="SM00020">
    <property type="entry name" value="Tryp_SPc"/>
    <property type="match status" value="1"/>
</dbReference>
<evidence type="ECO:0000256" key="2">
    <source>
        <dbReference type="ARBA" id="ARBA00023157"/>
    </source>
</evidence>
<dbReference type="Gene3D" id="2.40.10.10">
    <property type="entry name" value="Trypsin-like serine proteases"/>
    <property type="match status" value="2"/>
</dbReference>
<dbReference type="PRINTS" id="PR00722">
    <property type="entry name" value="CHYMOTRYPSIN"/>
</dbReference>
<keyword evidence="6" id="KW-1185">Reference proteome</keyword>
<sequence>MQLYASSDHRELKMKLSFLCVLLFSIYFVYGNEICSPLNGVDRTCMHYQDCPQEIQDWVTKYPKPAHILKQLRDARCGETGSRKLCCPAPECYTWDGRPGVCVKYNETIFDENISYWQIIHSRCINKDPKSVCHSHLPVRQSGVCESEISAFPPDPSYGCCGKELVVIDKVTGGQETSIDEFPWLAVLKYPEDKRNCSGVLISGKYVLTAAHCVAMSLHEKPYAVILGEHDKSTVNDCDHSEDCHNTTVTIRIDDITVHPEFDSSSTLRRHDIALIRLDEMVTYSDFILPICLPIEFRDTTKNPPAVFKLWTAGWGTIDSENHHPSDIKLKVQLPFVNPWECAVSYPQLWSSQMCAGGNSNEDLCISDSGSPLMHDRFGTFEVLGITSSVTKCGATRVPAIYTKVFPYIRWIHNTIRP</sequence>
<dbReference type="Proteomes" id="UP001549920">
    <property type="component" value="Unassembled WGS sequence"/>
</dbReference>
<dbReference type="InterPro" id="IPR051487">
    <property type="entry name" value="Ser/Thr_Proteases_Immune/Dev"/>
</dbReference>